<dbReference type="CDD" id="cd00610">
    <property type="entry name" value="OAT_like"/>
    <property type="match status" value="1"/>
</dbReference>
<keyword evidence="5 7" id="KW-0093">Biotin biosynthesis</keyword>
<evidence type="ECO:0000256" key="2">
    <source>
        <dbReference type="ARBA" id="ARBA00022576"/>
    </source>
</evidence>
<evidence type="ECO:0000256" key="7">
    <source>
        <dbReference type="HAMAP-Rule" id="MF_00834"/>
    </source>
</evidence>
<comment type="subcellular location">
    <subcellularLocation>
        <location evidence="7">Cytoplasm</location>
    </subcellularLocation>
</comment>
<dbReference type="InterPro" id="IPR015421">
    <property type="entry name" value="PyrdxlP-dep_Trfase_major"/>
</dbReference>
<dbReference type="Pfam" id="PF00202">
    <property type="entry name" value="Aminotran_3"/>
    <property type="match status" value="1"/>
</dbReference>
<feature type="binding site" evidence="7">
    <location>
        <begin position="130"/>
        <end position="131"/>
    </location>
    <ligand>
        <name>pyridoxal 5'-phosphate</name>
        <dbReference type="ChEBI" id="CHEBI:597326"/>
    </ligand>
</feature>
<feature type="binding site" evidence="7">
    <location>
        <position position="70"/>
    </location>
    <ligand>
        <name>substrate</name>
    </ligand>
</feature>
<comment type="pathway">
    <text evidence="7">Cofactor biosynthesis; biotin biosynthesis; 7,8-diaminononanoate from 8-amino-7-oxononanoate (SAM route): step 1/1.</text>
</comment>
<comment type="catalytic activity">
    <reaction evidence="7">
        <text>(8S)-8-amino-7-oxononanoate + S-adenosyl-L-methionine = S-adenosyl-4-methylsulfanyl-2-oxobutanoate + (7R,8S)-7,8-diammoniononanoate</text>
        <dbReference type="Rhea" id="RHEA:16861"/>
        <dbReference type="ChEBI" id="CHEBI:16490"/>
        <dbReference type="ChEBI" id="CHEBI:59789"/>
        <dbReference type="ChEBI" id="CHEBI:149468"/>
        <dbReference type="ChEBI" id="CHEBI:149469"/>
        <dbReference type="EC" id="2.6.1.62"/>
    </reaction>
</comment>
<keyword evidence="7" id="KW-0963">Cytoplasm</keyword>
<dbReference type="InterPro" id="IPR005815">
    <property type="entry name" value="BioA"/>
</dbReference>
<evidence type="ECO:0000256" key="1">
    <source>
        <dbReference type="ARBA" id="ARBA00001933"/>
    </source>
</evidence>
<proteinExistence type="inferred from homology"/>
<dbReference type="PANTHER" id="PTHR42684">
    <property type="entry name" value="ADENOSYLMETHIONINE-8-AMINO-7-OXONONANOATE AMINOTRANSFERASE"/>
    <property type="match status" value="1"/>
</dbReference>
<keyword evidence="4 7" id="KW-0949">S-adenosyl-L-methionine</keyword>
<dbReference type="EMBL" id="CP009622">
    <property type="protein sequence ID" value="AIU32631.1"/>
    <property type="molecule type" value="Genomic_DNA"/>
</dbReference>
<dbReference type="HAMAP" id="MF_00834">
    <property type="entry name" value="BioA"/>
    <property type="match status" value="1"/>
</dbReference>
<comment type="function">
    <text evidence="7">Catalyzes the transfer of the alpha-amino group from S-adenosyl-L-methionine (SAM) to 7-keto-8-aminopelargonic acid (KAPA) to form 7,8-diaminopelargonic acid (DAPA). It is the only aminotransferase known to utilize SAM as an amino donor.</text>
</comment>
<dbReference type="SUPFAM" id="SSF53383">
    <property type="entry name" value="PLP-dependent transferases"/>
    <property type="match status" value="1"/>
</dbReference>
<comment type="similarity">
    <text evidence="7">Belongs to the class-III pyridoxal-phosphate-dependent aminotransferase family. BioA subfamily.</text>
</comment>
<keyword evidence="6 7" id="KW-0663">Pyridoxal phosphate</keyword>
<dbReference type="Gene3D" id="3.90.1150.10">
    <property type="entry name" value="Aspartate Aminotransferase, domain 1"/>
    <property type="match status" value="1"/>
</dbReference>
<keyword evidence="2 7" id="KW-0032">Aminotransferase</keyword>
<accession>A0ABM5RRL7</accession>
<sequence>MIFVLKTLTPDEKRGTVNPFEQQVHFDQDHIWHPYSAMPAPIAPQLVASTEGVYLTLSDGSMLIDAMSSWWAAAFGHGHPRLKEAAHQQIETMSHVMFGGITHSPAIDLAQKLVSITDEGLEKVFFSDSGSVAVEVAMKMAYQYQRGIGHPERHRLLTWRGGYHGDTFATMSVCDPTGGMHTLWADRVASNDFAPAPPERGASRSNVEQYLDTLEAHVNSSTAGIIIEPIVQGAGGMRFHDESLIRGIRDICDRHDLVFIADEIATGFGRTGEIFATTGAGATPDILCVGKALTGGFMSLAATITTERIAAAINTPGGGGALMHGPTFMANPLACSVASAALELVIEGAWRKRVPEIEQRLLKGLSPLKESPAVADVRVLGAIGVVEMKEPVDMRLATETAVAAGVWLRPFGRLVYTMPPFISTDGHIDSICEAVTAVVSAEQSRLCA</sequence>
<feature type="binding site" evidence="7">
    <location>
        <position position="262"/>
    </location>
    <ligand>
        <name>pyridoxal 5'-phosphate</name>
        <dbReference type="ChEBI" id="CHEBI:597326"/>
    </ligand>
</feature>
<evidence type="ECO:0000256" key="6">
    <source>
        <dbReference type="ARBA" id="ARBA00022898"/>
    </source>
</evidence>
<dbReference type="PANTHER" id="PTHR42684:SF17">
    <property type="entry name" value="ADENOSYLMETHIONINE-8-AMINO-7-OXONONANOATE AMINOTRANSFERASE"/>
    <property type="match status" value="1"/>
</dbReference>
<dbReference type="PROSITE" id="PS00600">
    <property type="entry name" value="AA_TRANSFER_CLASS_3"/>
    <property type="match status" value="1"/>
</dbReference>
<feature type="binding site" evidence="7">
    <location>
        <position position="409"/>
    </location>
    <ligand>
        <name>substrate</name>
    </ligand>
</feature>
<dbReference type="InterPro" id="IPR015422">
    <property type="entry name" value="PyrdxlP-dep_Trfase_small"/>
</dbReference>
<dbReference type="EC" id="2.6.1.62" evidence="7"/>
<organism evidence="8 9">
    <name type="scientific">Corynebacterium ramonii</name>
    <dbReference type="NCBI Taxonomy" id="3026968"/>
    <lineage>
        <taxon>Bacteria</taxon>
        <taxon>Bacillati</taxon>
        <taxon>Actinomycetota</taxon>
        <taxon>Actinomycetes</taxon>
        <taxon>Mycobacteriales</taxon>
        <taxon>Corynebacteriaceae</taxon>
        <taxon>Corynebacterium</taxon>
    </lineage>
</organism>
<evidence type="ECO:0000256" key="5">
    <source>
        <dbReference type="ARBA" id="ARBA00022756"/>
    </source>
</evidence>
<evidence type="ECO:0000313" key="8">
    <source>
        <dbReference type="EMBL" id="AIU32631.1"/>
    </source>
</evidence>
<evidence type="ECO:0000256" key="4">
    <source>
        <dbReference type="ARBA" id="ARBA00022691"/>
    </source>
</evidence>
<dbReference type="NCBIfam" id="TIGR00508">
    <property type="entry name" value="bioA"/>
    <property type="match status" value="1"/>
</dbReference>
<feature type="binding site" evidence="7">
    <location>
        <position position="325"/>
    </location>
    <ligand>
        <name>substrate</name>
    </ligand>
</feature>
<feature type="site" description="Participates in the substrate recognition with KAPA and in a stacking interaction with the adenine ring of SAM" evidence="7">
    <location>
        <position position="35"/>
    </location>
</feature>
<evidence type="ECO:0000256" key="3">
    <source>
        <dbReference type="ARBA" id="ARBA00022679"/>
    </source>
</evidence>
<feature type="binding site" evidence="7">
    <location>
        <position position="291"/>
    </location>
    <ligand>
        <name>substrate</name>
    </ligand>
</feature>
<dbReference type="GO" id="GO:0008483">
    <property type="term" value="F:transaminase activity"/>
    <property type="evidence" value="ECO:0007669"/>
    <property type="project" value="UniProtKB-KW"/>
</dbReference>
<feature type="binding site" evidence="7">
    <location>
        <begin position="326"/>
        <end position="327"/>
    </location>
    <ligand>
        <name>pyridoxal 5'-phosphate</name>
        <dbReference type="ChEBI" id="CHEBI:597326"/>
    </ligand>
</feature>
<dbReference type="InterPro" id="IPR015424">
    <property type="entry name" value="PyrdxlP-dep_Trfase"/>
</dbReference>
<dbReference type="Gene3D" id="3.40.640.10">
    <property type="entry name" value="Type I PLP-dependent aspartate aminotransferase-like (Major domain)"/>
    <property type="match status" value="1"/>
</dbReference>
<feature type="modified residue" description="N6-(pyridoxal phosphate)lysine" evidence="7">
    <location>
        <position position="291"/>
    </location>
</feature>
<dbReference type="PIRSF" id="PIRSF000521">
    <property type="entry name" value="Transaminase_4ab_Lys_Orn"/>
    <property type="match status" value="1"/>
</dbReference>
<feature type="binding site" evidence="7">
    <location>
        <position position="163"/>
    </location>
    <ligand>
        <name>substrate</name>
    </ligand>
</feature>
<protein>
    <recommendedName>
        <fullName evidence="7">Adenosylmethionine-8-amino-7-oxononanoate aminotransferase</fullName>
        <ecNumber evidence="7">2.6.1.62</ecNumber>
    </recommendedName>
    <alternativeName>
        <fullName evidence="7">7,8-diamino-pelargonic acid aminotransferase</fullName>
        <shortName evidence="7">DAPA AT</shortName>
        <shortName evidence="7">DAPA aminotransferase</shortName>
    </alternativeName>
    <alternativeName>
        <fullName evidence="7">7,8-diaminononanoate synthase</fullName>
        <shortName evidence="7">DANS</shortName>
    </alternativeName>
    <alternativeName>
        <fullName evidence="7">Diaminopelargonic acid synthase</fullName>
    </alternativeName>
</protein>
<reference evidence="8 9" key="1">
    <citation type="journal article" date="2015" name="Genome Announc.">
        <title>Genome Sequence of Corynebacterium ulcerans Strain FRC11.</title>
        <authorList>
            <person name="Benevides Lde J."/>
            <person name="Viana M.V."/>
            <person name="Mariano D.C."/>
            <person name="Rocha Fde S."/>
            <person name="Bagano P.C."/>
            <person name="Folador E.L."/>
            <person name="Pereira F.L."/>
            <person name="Dorella F.A."/>
            <person name="Leal C.A."/>
            <person name="Carvalho A.F."/>
            <person name="Soares Sde C."/>
            <person name="Carneiro A."/>
            <person name="Ramos R."/>
            <person name="Badell-Ocando E."/>
            <person name="Guiso N."/>
            <person name="Silva A."/>
            <person name="Figueiredo H."/>
            <person name="Azevedo V."/>
            <person name="Guimaraes L.C."/>
        </authorList>
    </citation>
    <scope>NUCLEOTIDE SEQUENCE [LARGE SCALE GENOMIC DNA]</scope>
    <source>
        <strain evidence="9">FRC0011</strain>
    </source>
</reference>
<name>A0ABM5RRL7_9CORY</name>
<comment type="subunit">
    <text evidence="7">Homodimer.</text>
</comment>
<dbReference type="Proteomes" id="UP000029910">
    <property type="component" value="Chromosome"/>
</dbReference>
<comment type="cofactor">
    <cofactor evidence="1 7">
        <name>pyridoxal 5'-phosphate</name>
        <dbReference type="ChEBI" id="CHEBI:597326"/>
    </cofactor>
</comment>
<evidence type="ECO:0000313" key="9">
    <source>
        <dbReference type="Proteomes" id="UP000029910"/>
    </source>
</evidence>
<gene>
    <name evidence="7 8" type="primary">bioA</name>
    <name evidence="8" type="ORF">CulFRC11_1053</name>
</gene>
<dbReference type="InterPro" id="IPR005814">
    <property type="entry name" value="Aminotrans_3"/>
</dbReference>
<keyword evidence="3 7" id="KW-0808">Transferase</keyword>
<dbReference type="InterPro" id="IPR049704">
    <property type="entry name" value="Aminotrans_3_PPA_site"/>
</dbReference>
<keyword evidence="9" id="KW-1185">Reference proteome</keyword>
<dbReference type="NCBIfam" id="NF004624">
    <property type="entry name" value="PRK05964.1"/>
    <property type="match status" value="1"/>
</dbReference>